<dbReference type="EC" id="1.3.8.8" evidence="6"/>
<comment type="catalytic activity">
    <reaction evidence="17">
        <text>dodecanoyl-CoA + oxidized [electron-transfer flavoprotein] + H(+) = (2E)-dodecenoyl-CoA + reduced [electron-transfer flavoprotein]</text>
        <dbReference type="Rhea" id="RHEA:47296"/>
        <dbReference type="Rhea" id="RHEA-COMP:10685"/>
        <dbReference type="Rhea" id="RHEA-COMP:10686"/>
        <dbReference type="ChEBI" id="CHEBI:15378"/>
        <dbReference type="ChEBI" id="CHEBI:57330"/>
        <dbReference type="ChEBI" id="CHEBI:57375"/>
        <dbReference type="ChEBI" id="CHEBI:57692"/>
        <dbReference type="ChEBI" id="CHEBI:58307"/>
    </reaction>
</comment>
<comment type="catalytic activity">
    <reaction evidence="20">
        <text>octadecanoyl-CoA + oxidized [electron-transfer flavoprotein] + H(+) = (2E)-octadecenoyl-CoA + reduced [electron-transfer flavoprotein]</text>
        <dbReference type="Rhea" id="RHEA:47240"/>
        <dbReference type="Rhea" id="RHEA-COMP:10685"/>
        <dbReference type="Rhea" id="RHEA-COMP:10686"/>
        <dbReference type="ChEBI" id="CHEBI:15378"/>
        <dbReference type="ChEBI" id="CHEBI:57394"/>
        <dbReference type="ChEBI" id="CHEBI:57692"/>
        <dbReference type="ChEBI" id="CHEBI:58307"/>
        <dbReference type="ChEBI" id="CHEBI:71412"/>
    </reaction>
</comment>
<accession>A0A1H9NFA5</accession>
<evidence type="ECO:0000256" key="10">
    <source>
        <dbReference type="ARBA" id="ARBA00022832"/>
    </source>
</evidence>
<keyword evidence="10" id="KW-0276">Fatty acid metabolism</keyword>
<protein>
    <recommendedName>
        <fullName evidence="23">Broad-specificity linear acyl-CoA dehydrogenase FadE5</fullName>
        <ecNumber evidence="7">1.3.8.1</ecNumber>
        <ecNumber evidence="5">1.3.8.7</ecNumber>
        <ecNumber evidence="6">1.3.8.8</ecNumber>
    </recommendedName>
    <alternativeName>
        <fullName evidence="25">Long-chain-acyl-CoA dehydrogenase</fullName>
    </alternativeName>
    <alternativeName>
        <fullName evidence="26">Medium-chain-acyl-CoA dehydrogenase</fullName>
    </alternativeName>
    <alternativeName>
        <fullName evidence="24">Short-chain-acyl-CoA dehydrogenase</fullName>
    </alternativeName>
</protein>
<evidence type="ECO:0000313" key="32">
    <source>
        <dbReference type="Proteomes" id="UP000198504"/>
    </source>
</evidence>
<dbReference type="GO" id="GO:0006631">
    <property type="term" value="P:fatty acid metabolic process"/>
    <property type="evidence" value="ECO:0007669"/>
    <property type="project" value="UniProtKB-KW"/>
</dbReference>
<comment type="catalytic activity">
    <reaction evidence="15">
        <text>a long-chain 2,3-saturated fatty acyl-CoA + oxidized [electron-transfer flavoprotein] + H(+) = a long-chain (2E)-enoyl-CoA + reduced [electron-transfer flavoprotein]</text>
        <dbReference type="Rhea" id="RHEA:17721"/>
        <dbReference type="Rhea" id="RHEA-COMP:10685"/>
        <dbReference type="Rhea" id="RHEA-COMP:10686"/>
        <dbReference type="ChEBI" id="CHEBI:15378"/>
        <dbReference type="ChEBI" id="CHEBI:57692"/>
        <dbReference type="ChEBI" id="CHEBI:58307"/>
        <dbReference type="ChEBI" id="CHEBI:83721"/>
        <dbReference type="ChEBI" id="CHEBI:83727"/>
        <dbReference type="EC" id="1.3.8.8"/>
    </reaction>
</comment>
<evidence type="ECO:0000256" key="9">
    <source>
        <dbReference type="ARBA" id="ARBA00022827"/>
    </source>
</evidence>
<evidence type="ECO:0000313" key="31">
    <source>
        <dbReference type="EMBL" id="SER34339.1"/>
    </source>
</evidence>
<sequence length="640" mass="69662">MQARVASAKLLTSNLCRHPRSLAVSHYRSNLRDTVFTLFEVLGREEVLGTGPWEDLDRESVEAILAELDHLARTKLSDSFASSDRQPPVFDPETFSVTVPEAFKRSYRALLDSGAWQLELPEDLGGQPSPPSLQWAANELLLGANPAAFLYAAGPKMAQVLWREGTERDRRLAQLMVEREWAATMVLTEPEAGSDVGAGRTKAYPQADGTWHLEGVKRFITSAEHDLTENIVHLVLARPVGVEGAGGAGTKGLSLFLVPKFHVDLETGELGERNGAFTTSLEHKMGIKASATGEVTFGAHATPAVGWLLGDVHDGIKQMFHIIEYARMMVGTKAIATLSTGYLNALAYARERVQGPDLTRAADKTAPRVTIVHHPDVRRSLVTQKAAVEGMRALVLFTASVQDRVALAAAEGRVDEAAVRLNDLLLPVVKGYGSERSWVLLGTESLQTFGGSGYVEDHPLEQYVRDAKIDTLYEGTTAIQGQDLFFRKIVRDRGRALGDLSGQVQGWIDSEAGNGRLKEERELLQTALTDAAGIVETMIGSAMGSQVPGQEREVYLVGLNTTRLLMALGDVVCGWLLLRGAEVALARLGEEQSAEEQAFYEGKVAAARWFARTVLPRLTAERVAAEQTDLSVMDLPEAAF</sequence>
<dbReference type="AlphaFoldDB" id="A0A1H9NFA5"/>
<evidence type="ECO:0000256" key="1">
    <source>
        <dbReference type="ARBA" id="ARBA00001974"/>
    </source>
</evidence>
<dbReference type="EC" id="1.3.8.1" evidence="7"/>
<evidence type="ECO:0000259" key="29">
    <source>
        <dbReference type="Pfam" id="PF02770"/>
    </source>
</evidence>
<dbReference type="EC" id="1.3.8.7" evidence="5"/>
<evidence type="ECO:0000256" key="23">
    <source>
        <dbReference type="ARBA" id="ARBA00069359"/>
    </source>
</evidence>
<keyword evidence="11 27" id="KW-0560">Oxidoreductase</keyword>
<evidence type="ECO:0000256" key="4">
    <source>
        <dbReference type="ARBA" id="ARBA00011738"/>
    </source>
</evidence>
<dbReference type="Gene3D" id="2.40.110.20">
    <property type="match status" value="1"/>
</dbReference>
<dbReference type="InterPro" id="IPR025878">
    <property type="entry name" value="Acyl-CoA_dh-like_C_dom"/>
</dbReference>
<dbReference type="FunFam" id="2.40.110.20:FF:000001">
    <property type="entry name" value="Acyl-CoA dehydrogenase AidB"/>
    <property type="match status" value="1"/>
</dbReference>
<dbReference type="GO" id="GO:0016937">
    <property type="term" value="F:short-chain fatty acyl-CoA dehydrogenase activity"/>
    <property type="evidence" value="ECO:0007669"/>
    <property type="project" value="UniProtKB-EC"/>
</dbReference>
<dbReference type="STRING" id="1036181.SAMN05421756_11411"/>
<evidence type="ECO:0000256" key="21">
    <source>
        <dbReference type="ARBA" id="ARBA00052387"/>
    </source>
</evidence>
<dbReference type="SUPFAM" id="SSF56645">
    <property type="entry name" value="Acyl-CoA dehydrogenase NM domain-like"/>
    <property type="match status" value="1"/>
</dbReference>
<dbReference type="Gene3D" id="1.20.140.10">
    <property type="entry name" value="Butyryl-CoA Dehydrogenase, subunit A, domain 3"/>
    <property type="match status" value="1"/>
</dbReference>
<dbReference type="Pfam" id="PF12806">
    <property type="entry name" value="Acyl-CoA_dh_C"/>
    <property type="match status" value="1"/>
</dbReference>
<comment type="catalytic activity">
    <reaction evidence="21">
        <text>oxidized [electron-transfer flavoprotein] + hexadecanoyl-CoA + H(+) = (2E)-hexadecenoyl-CoA + reduced [electron-transfer flavoprotein]</text>
        <dbReference type="Rhea" id="RHEA:43448"/>
        <dbReference type="Rhea" id="RHEA-COMP:10685"/>
        <dbReference type="Rhea" id="RHEA-COMP:10686"/>
        <dbReference type="ChEBI" id="CHEBI:15378"/>
        <dbReference type="ChEBI" id="CHEBI:57379"/>
        <dbReference type="ChEBI" id="CHEBI:57692"/>
        <dbReference type="ChEBI" id="CHEBI:58307"/>
        <dbReference type="ChEBI" id="CHEBI:61526"/>
    </reaction>
</comment>
<proteinExistence type="inferred from homology"/>
<evidence type="ECO:0000256" key="11">
    <source>
        <dbReference type="ARBA" id="ARBA00023002"/>
    </source>
</evidence>
<keyword evidence="8 27" id="KW-0285">Flavoprotein</keyword>
<dbReference type="InterPro" id="IPR009100">
    <property type="entry name" value="AcylCoA_DH/oxidase_NM_dom_sf"/>
</dbReference>
<evidence type="ECO:0000256" key="19">
    <source>
        <dbReference type="ARBA" id="ARBA00050703"/>
    </source>
</evidence>
<comment type="function">
    <text evidence="22">Acyl-CoA dehydrogenase that exhibits broad specificity for linear acyl-CoA substrates, with a preference for long-chain substrates.</text>
</comment>
<comment type="catalytic activity">
    <reaction evidence="14">
        <text>hexanoyl-CoA + oxidized [electron-transfer flavoprotein] + H(+) = (2E)-hexenoyl-CoA + reduced [electron-transfer flavoprotein]</text>
        <dbReference type="Rhea" id="RHEA:43464"/>
        <dbReference type="Rhea" id="RHEA-COMP:10685"/>
        <dbReference type="Rhea" id="RHEA-COMP:10686"/>
        <dbReference type="ChEBI" id="CHEBI:15378"/>
        <dbReference type="ChEBI" id="CHEBI:57692"/>
        <dbReference type="ChEBI" id="CHEBI:58307"/>
        <dbReference type="ChEBI" id="CHEBI:62077"/>
        <dbReference type="ChEBI" id="CHEBI:62620"/>
    </reaction>
</comment>
<evidence type="ECO:0000256" key="3">
    <source>
        <dbReference type="ARBA" id="ARBA00009347"/>
    </source>
</evidence>
<dbReference type="InterPro" id="IPR052166">
    <property type="entry name" value="Diverse_Acyl-CoA_DH"/>
</dbReference>
<dbReference type="InterPro" id="IPR036250">
    <property type="entry name" value="AcylCo_DH-like_C"/>
</dbReference>
<dbReference type="GO" id="GO:0004466">
    <property type="term" value="F:long-chain fatty acyl-CoA dehydrogenase activity"/>
    <property type="evidence" value="ECO:0007669"/>
    <property type="project" value="UniProtKB-EC"/>
</dbReference>
<dbReference type="Pfam" id="PF02770">
    <property type="entry name" value="Acyl-CoA_dh_M"/>
    <property type="match status" value="1"/>
</dbReference>
<keyword evidence="32" id="KW-1185">Reference proteome</keyword>
<evidence type="ECO:0000256" key="17">
    <source>
        <dbReference type="ARBA" id="ARBA00050336"/>
    </source>
</evidence>
<feature type="domain" description="Acyl-CoA oxidase/dehydrogenase middle" evidence="29">
    <location>
        <begin position="185"/>
        <end position="297"/>
    </location>
</feature>
<evidence type="ECO:0000256" key="18">
    <source>
        <dbReference type="ARBA" id="ARBA00050695"/>
    </source>
</evidence>
<dbReference type="PANTHER" id="PTHR42803:SF1">
    <property type="entry name" value="BROAD-SPECIFICITY LINEAR ACYL-COA DEHYDROGENASE FADE5"/>
    <property type="match status" value="1"/>
</dbReference>
<evidence type="ECO:0000256" key="20">
    <source>
        <dbReference type="ARBA" id="ARBA00050877"/>
    </source>
</evidence>
<evidence type="ECO:0000256" key="16">
    <source>
        <dbReference type="ARBA" id="ARBA00050315"/>
    </source>
</evidence>
<comment type="catalytic activity">
    <reaction evidence="18">
        <text>butanoyl-CoA + oxidized [electron-transfer flavoprotein] + H(+) = (2E)-butenoyl-CoA + reduced [electron-transfer flavoprotein]</text>
        <dbReference type="Rhea" id="RHEA:24004"/>
        <dbReference type="Rhea" id="RHEA-COMP:10685"/>
        <dbReference type="Rhea" id="RHEA-COMP:10686"/>
        <dbReference type="ChEBI" id="CHEBI:15378"/>
        <dbReference type="ChEBI" id="CHEBI:57332"/>
        <dbReference type="ChEBI" id="CHEBI:57371"/>
        <dbReference type="ChEBI" id="CHEBI:57692"/>
        <dbReference type="ChEBI" id="CHEBI:58307"/>
    </reaction>
</comment>
<feature type="domain" description="Acetyl-CoA dehydrogenase-like C-terminal" evidence="30">
    <location>
        <begin position="502"/>
        <end position="636"/>
    </location>
</feature>
<keyword evidence="9 27" id="KW-0274">FAD</keyword>
<feature type="domain" description="Acyl-CoA dehydrogenase/oxidase C-terminal" evidence="28">
    <location>
        <begin position="314"/>
        <end position="481"/>
    </location>
</feature>
<comment type="catalytic activity">
    <reaction evidence="19">
        <text>decanoyl-CoA + oxidized [electron-transfer flavoprotein] + H(+) = (2E)-decenoyl-CoA + reduced [electron-transfer flavoprotein]</text>
        <dbReference type="Rhea" id="RHEA:48176"/>
        <dbReference type="Rhea" id="RHEA-COMP:10685"/>
        <dbReference type="Rhea" id="RHEA-COMP:10686"/>
        <dbReference type="ChEBI" id="CHEBI:15378"/>
        <dbReference type="ChEBI" id="CHEBI:57692"/>
        <dbReference type="ChEBI" id="CHEBI:58307"/>
        <dbReference type="ChEBI" id="CHEBI:61406"/>
        <dbReference type="ChEBI" id="CHEBI:61430"/>
    </reaction>
</comment>
<keyword evidence="12" id="KW-0443">Lipid metabolism</keyword>
<comment type="pathway">
    <text evidence="2">Lipid metabolism; fatty acid metabolism.</text>
</comment>
<evidence type="ECO:0000256" key="5">
    <source>
        <dbReference type="ARBA" id="ARBA00012033"/>
    </source>
</evidence>
<dbReference type="FunFam" id="1.20.140.10:FF:000016">
    <property type="entry name" value="Acyl-CoA dehydrogenase FadE5"/>
    <property type="match status" value="1"/>
</dbReference>
<comment type="subunit">
    <text evidence="4">Homodimer.</text>
</comment>
<evidence type="ECO:0000256" key="25">
    <source>
        <dbReference type="ARBA" id="ARBA00077090"/>
    </source>
</evidence>
<comment type="similarity">
    <text evidence="3 27">Belongs to the acyl-CoA dehydrogenase family.</text>
</comment>
<reference evidence="32" key="1">
    <citation type="submission" date="2016-10" db="EMBL/GenBank/DDBJ databases">
        <authorList>
            <person name="Varghese N."/>
            <person name="Submissions S."/>
        </authorList>
    </citation>
    <scope>NUCLEOTIDE SEQUENCE [LARGE SCALE GENOMIC DNA]</scope>
    <source>
        <strain evidence="32">CGMCC 4.6856</strain>
    </source>
</reference>
<evidence type="ECO:0000256" key="24">
    <source>
        <dbReference type="ARBA" id="ARBA00075470"/>
    </source>
</evidence>
<evidence type="ECO:0000259" key="30">
    <source>
        <dbReference type="Pfam" id="PF12806"/>
    </source>
</evidence>
<evidence type="ECO:0000256" key="7">
    <source>
        <dbReference type="ARBA" id="ARBA00012046"/>
    </source>
</evidence>
<evidence type="ECO:0000256" key="15">
    <source>
        <dbReference type="ARBA" id="ARBA00049247"/>
    </source>
</evidence>
<comment type="cofactor">
    <cofactor evidence="1 27">
        <name>FAD</name>
        <dbReference type="ChEBI" id="CHEBI:57692"/>
    </cofactor>
</comment>
<evidence type="ECO:0000256" key="26">
    <source>
        <dbReference type="ARBA" id="ARBA00077336"/>
    </source>
</evidence>
<comment type="catalytic activity">
    <reaction evidence="16">
        <text>a short-chain 2,3-saturated fatty acyl-CoA + oxidized [electron-transfer flavoprotein] + H(+) = a short-chain (2E)-enoyl-CoA + reduced [electron-transfer flavoprotein]</text>
        <dbReference type="Rhea" id="RHEA:47196"/>
        <dbReference type="Rhea" id="RHEA-COMP:10685"/>
        <dbReference type="Rhea" id="RHEA-COMP:10686"/>
        <dbReference type="ChEBI" id="CHEBI:15378"/>
        <dbReference type="ChEBI" id="CHEBI:57692"/>
        <dbReference type="ChEBI" id="CHEBI:58307"/>
        <dbReference type="ChEBI" id="CHEBI:87487"/>
        <dbReference type="ChEBI" id="CHEBI:87488"/>
        <dbReference type="EC" id="1.3.8.1"/>
    </reaction>
</comment>
<dbReference type="Pfam" id="PF00441">
    <property type="entry name" value="Acyl-CoA_dh_1"/>
    <property type="match status" value="1"/>
</dbReference>
<gene>
    <name evidence="31" type="ORF">SAMN05421756_11411</name>
</gene>
<evidence type="ECO:0000259" key="28">
    <source>
        <dbReference type="Pfam" id="PF00441"/>
    </source>
</evidence>
<dbReference type="PANTHER" id="PTHR42803">
    <property type="entry name" value="ACYL-COA DEHYDROGENASE"/>
    <property type="match status" value="1"/>
</dbReference>
<dbReference type="EMBL" id="FOFA01000014">
    <property type="protein sequence ID" value="SER34339.1"/>
    <property type="molecule type" value="Genomic_DNA"/>
</dbReference>
<evidence type="ECO:0000256" key="13">
    <source>
        <dbReference type="ARBA" id="ARBA00047882"/>
    </source>
</evidence>
<evidence type="ECO:0000256" key="6">
    <source>
        <dbReference type="ARBA" id="ARBA00012040"/>
    </source>
</evidence>
<name>A0A1H9NFA5_9ACTN</name>
<evidence type="ECO:0000256" key="2">
    <source>
        <dbReference type="ARBA" id="ARBA00004872"/>
    </source>
</evidence>
<dbReference type="GO" id="GO:0070991">
    <property type="term" value="F:medium-chain fatty acyl-CoA dehydrogenase activity"/>
    <property type="evidence" value="ECO:0007669"/>
    <property type="project" value="UniProtKB-EC"/>
</dbReference>
<organism evidence="31 32">
    <name type="scientific">Microlunatus flavus</name>
    <dbReference type="NCBI Taxonomy" id="1036181"/>
    <lineage>
        <taxon>Bacteria</taxon>
        <taxon>Bacillati</taxon>
        <taxon>Actinomycetota</taxon>
        <taxon>Actinomycetes</taxon>
        <taxon>Propionibacteriales</taxon>
        <taxon>Propionibacteriaceae</taxon>
        <taxon>Microlunatus</taxon>
    </lineage>
</organism>
<evidence type="ECO:0000256" key="14">
    <source>
        <dbReference type="ARBA" id="ARBA00048375"/>
    </source>
</evidence>
<evidence type="ECO:0000256" key="22">
    <source>
        <dbReference type="ARBA" id="ARBA00054301"/>
    </source>
</evidence>
<evidence type="ECO:0000256" key="27">
    <source>
        <dbReference type="RuleBase" id="RU362125"/>
    </source>
</evidence>
<evidence type="ECO:0000256" key="12">
    <source>
        <dbReference type="ARBA" id="ARBA00023098"/>
    </source>
</evidence>
<dbReference type="InterPro" id="IPR009075">
    <property type="entry name" value="AcylCo_DH/oxidase_C"/>
</dbReference>
<dbReference type="InterPro" id="IPR006091">
    <property type="entry name" value="Acyl-CoA_Oxase/DH_mid-dom"/>
</dbReference>
<dbReference type="GO" id="GO:0005886">
    <property type="term" value="C:plasma membrane"/>
    <property type="evidence" value="ECO:0007669"/>
    <property type="project" value="TreeGrafter"/>
</dbReference>
<comment type="catalytic activity">
    <reaction evidence="13">
        <text>a medium-chain 2,3-saturated fatty acyl-CoA + oxidized [electron-transfer flavoprotein] + H(+) = a medium-chain (2E)-enoyl-CoA + reduced [electron-transfer flavoprotein]</text>
        <dbReference type="Rhea" id="RHEA:14477"/>
        <dbReference type="Rhea" id="RHEA-COMP:10685"/>
        <dbReference type="Rhea" id="RHEA-COMP:10686"/>
        <dbReference type="ChEBI" id="CHEBI:15378"/>
        <dbReference type="ChEBI" id="CHEBI:57692"/>
        <dbReference type="ChEBI" id="CHEBI:58307"/>
        <dbReference type="ChEBI" id="CHEBI:83723"/>
        <dbReference type="ChEBI" id="CHEBI:83726"/>
        <dbReference type="EC" id="1.3.8.7"/>
    </reaction>
</comment>
<evidence type="ECO:0000256" key="8">
    <source>
        <dbReference type="ARBA" id="ARBA00022630"/>
    </source>
</evidence>
<dbReference type="SUPFAM" id="SSF47203">
    <property type="entry name" value="Acyl-CoA dehydrogenase C-terminal domain-like"/>
    <property type="match status" value="1"/>
</dbReference>
<dbReference type="Proteomes" id="UP000198504">
    <property type="component" value="Unassembled WGS sequence"/>
</dbReference>